<feature type="repeat" description="TPR" evidence="1">
    <location>
        <begin position="72"/>
        <end position="105"/>
    </location>
</feature>
<dbReference type="InterPro" id="IPR019734">
    <property type="entry name" value="TPR_rpt"/>
</dbReference>
<feature type="chain" id="PRO_5010190405" evidence="2">
    <location>
        <begin position="25"/>
        <end position="266"/>
    </location>
</feature>
<sequence length="266" mass="28727">MPFFTYITRALVPVFLVFSLSACSMELSSGGDGSTTAGADTLRLAQATSEAGDNETAARLFEKVLVADPVSVPALLGAGNSYARMGQNSRAEAVLLRAHELAPSNAEVLTTLARVYLAQHRSQMAVEAYDKALRVDQRNVSALTGKGVALDTLSQHKQAQGVYEDGLSYYPTNFILRSNYALSLALSGDIIRGTAILQELVKDPLAAPYVRGNLALVYGLDGRDNEARATLSLDMKPDEVEENIRVYQALRRMRLEGKPIGSLVFV</sequence>
<dbReference type="Proteomes" id="UP000182284">
    <property type="component" value="Unassembled WGS sequence"/>
</dbReference>
<dbReference type="AlphaFoldDB" id="A0A1G7R5V9"/>
<dbReference type="PROSITE" id="PS50005">
    <property type="entry name" value="TPR"/>
    <property type="match status" value="2"/>
</dbReference>
<dbReference type="InterPro" id="IPR011990">
    <property type="entry name" value="TPR-like_helical_dom_sf"/>
</dbReference>
<dbReference type="SUPFAM" id="SSF48452">
    <property type="entry name" value="TPR-like"/>
    <property type="match status" value="1"/>
</dbReference>
<evidence type="ECO:0000313" key="4">
    <source>
        <dbReference type="Proteomes" id="UP000182284"/>
    </source>
</evidence>
<reference evidence="3 4" key="1">
    <citation type="submission" date="2016-10" db="EMBL/GenBank/DDBJ databases">
        <authorList>
            <person name="de Groot N.N."/>
        </authorList>
    </citation>
    <scope>NUCLEOTIDE SEQUENCE [LARGE SCALE GENOMIC DNA]</scope>
    <source>
        <strain evidence="3 4">DSM 27375</strain>
    </source>
</reference>
<dbReference type="EMBL" id="FNBL01000011">
    <property type="protein sequence ID" value="SDG05529.1"/>
    <property type="molecule type" value="Genomic_DNA"/>
</dbReference>
<dbReference type="PANTHER" id="PTHR44216">
    <property type="entry name" value="PROTEIN O-MANNOSYL-TRANSFERASE TMTC2"/>
    <property type="match status" value="1"/>
</dbReference>
<accession>A0A1G7R5V9</accession>
<gene>
    <name evidence="3" type="ORF">SAMN04488117_11113</name>
</gene>
<evidence type="ECO:0000313" key="3">
    <source>
        <dbReference type="EMBL" id="SDG05529.1"/>
    </source>
</evidence>
<dbReference type="GO" id="GO:0035269">
    <property type="term" value="P:protein O-linked glycosylation via mannose"/>
    <property type="evidence" value="ECO:0007669"/>
    <property type="project" value="TreeGrafter"/>
</dbReference>
<feature type="signal peptide" evidence="2">
    <location>
        <begin position="1"/>
        <end position="24"/>
    </location>
</feature>
<proteinExistence type="predicted"/>
<organism evidence="3 4">
    <name type="scientific">Celeribacter baekdonensis</name>
    <dbReference type="NCBI Taxonomy" id="875171"/>
    <lineage>
        <taxon>Bacteria</taxon>
        <taxon>Pseudomonadati</taxon>
        <taxon>Pseudomonadota</taxon>
        <taxon>Alphaproteobacteria</taxon>
        <taxon>Rhodobacterales</taxon>
        <taxon>Roseobacteraceae</taxon>
        <taxon>Celeribacter</taxon>
    </lineage>
</organism>
<name>A0A1G7R5V9_9RHOB</name>
<feature type="repeat" description="TPR" evidence="1">
    <location>
        <begin position="106"/>
        <end position="139"/>
    </location>
</feature>
<evidence type="ECO:0000256" key="1">
    <source>
        <dbReference type="PROSITE-ProRule" id="PRU00339"/>
    </source>
</evidence>
<protein>
    <submittedName>
        <fullName evidence="3">Flp pilus assembly protein TadD, contains TPR repeats</fullName>
    </submittedName>
</protein>
<dbReference type="Gene3D" id="1.25.40.10">
    <property type="entry name" value="Tetratricopeptide repeat domain"/>
    <property type="match status" value="1"/>
</dbReference>
<dbReference type="InterPro" id="IPR052384">
    <property type="entry name" value="TMTC_O-mannosyltransferase"/>
</dbReference>
<dbReference type="PANTHER" id="PTHR44216:SF3">
    <property type="entry name" value="PROTEIN O-MANNOSYL-TRANSFERASE TMTC2"/>
    <property type="match status" value="1"/>
</dbReference>
<dbReference type="SMART" id="SM00028">
    <property type="entry name" value="TPR"/>
    <property type="match status" value="4"/>
</dbReference>
<evidence type="ECO:0000256" key="2">
    <source>
        <dbReference type="SAM" id="SignalP"/>
    </source>
</evidence>
<dbReference type="GO" id="GO:0000030">
    <property type="term" value="F:mannosyltransferase activity"/>
    <property type="evidence" value="ECO:0007669"/>
    <property type="project" value="TreeGrafter"/>
</dbReference>
<keyword evidence="1" id="KW-0802">TPR repeat</keyword>
<dbReference type="Pfam" id="PF13424">
    <property type="entry name" value="TPR_12"/>
    <property type="match status" value="1"/>
</dbReference>
<keyword evidence="2" id="KW-0732">Signal</keyword>